<organism evidence="9 10">
    <name type="scientific">Roseimaritima multifibrata</name>
    <dbReference type="NCBI Taxonomy" id="1930274"/>
    <lineage>
        <taxon>Bacteria</taxon>
        <taxon>Pseudomonadati</taxon>
        <taxon>Planctomycetota</taxon>
        <taxon>Planctomycetia</taxon>
        <taxon>Pirellulales</taxon>
        <taxon>Pirellulaceae</taxon>
        <taxon>Roseimaritima</taxon>
    </lineage>
</organism>
<dbReference type="OrthoDB" id="235448at2"/>
<evidence type="ECO:0000256" key="2">
    <source>
        <dbReference type="ARBA" id="ARBA00022475"/>
    </source>
</evidence>
<keyword evidence="3" id="KW-0808">Transferase</keyword>
<dbReference type="KEGG" id="rml:FF011L_22330"/>
<evidence type="ECO:0000256" key="3">
    <source>
        <dbReference type="ARBA" id="ARBA00022679"/>
    </source>
</evidence>
<comment type="subcellular location">
    <subcellularLocation>
        <location evidence="1">Cell membrane</location>
        <topology evidence="1">Multi-pass membrane protein</topology>
    </subcellularLocation>
</comment>
<name>A0A517MF02_9BACT</name>
<evidence type="ECO:0000313" key="9">
    <source>
        <dbReference type="EMBL" id="QDS93463.1"/>
    </source>
</evidence>
<protein>
    <recommendedName>
        <fullName evidence="11">DUF2029 domain-containing protein</fullName>
    </recommendedName>
</protein>
<evidence type="ECO:0000256" key="8">
    <source>
        <dbReference type="SAM" id="Phobius"/>
    </source>
</evidence>
<evidence type="ECO:0000256" key="4">
    <source>
        <dbReference type="ARBA" id="ARBA00022692"/>
    </source>
</evidence>
<comment type="similarity">
    <text evidence="7">Belongs to the glycosyltransferase 87 family.</text>
</comment>
<evidence type="ECO:0000256" key="1">
    <source>
        <dbReference type="ARBA" id="ARBA00004651"/>
    </source>
</evidence>
<feature type="transmembrane region" description="Helical" evidence="8">
    <location>
        <begin position="110"/>
        <end position="128"/>
    </location>
</feature>
<dbReference type="InterPro" id="IPR018584">
    <property type="entry name" value="GT87"/>
</dbReference>
<evidence type="ECO:0000256" key="6">
    <source>
        <dbReference type="ARBA" id="ARBA00023136"/>
    </source>
</evidence>
<gene>
    <name evidence="9" type="ORF">FF011L_22330</name>
</gene>
<sequence>MSQNRVTRWLSLPAAQWLAVALLVVGLAATAARVVKQYQTPGPFDPTRQGYCDFHNGVYFPAAAWLQGISPYGQEYASRFPVARSVPFFSPSIYVLHVPFALLPLHVAEVGYFLFSIGVVLAIAQLVAKDVASSEKLQRSVFLWTAVGIVFSRGGHITLFDGYFTLLLIGGSFLAISQAEKRPWLAAVGLLLASSKPTFILPLGILLVARGNYRAIWRGAFLSVFFAAVGFAWIAYHQSEESMYVGMQEIVAQISQTQEIHQAELDEMPVHSWTRLDLLAIIAKWTGHNPGALVHLWGMFAVLVIPCWVLLRRSAVGEDDGLTGVTGALVLVATLVSLYHQSYDALLVVAPLAGVVVGQSEFWTRLPAMYRWGIGLGLLIPLFNYLSTRMFIDRVNVSDRFIQVVTSLNGVCLTLVLLMLCWSAIRYSYDSPADA</sequence>
<keyword evidence="4 8" id="KW-0812">Transmembrane</keyword>
<dbReference type="GO" id="GO:0016758">
    <property type="term" value="F:hexosyltransferase activity"/>
    <property type="evidence" value="ECO:0007669"/>
    <property type="project" value="InterPro"/>
</dbReference>
<feature type="transmembrane region" description="Helical" evidence="8">
    <location>
        <begin position="372"/>
        <end position="392"/>
    </location>
</feature>
<feature type="transmembrane region" description="Helical" evidence="8">
    <location>
        <begin position="404"/>
        <end position="425"/>
    </location>
</feature>
<keyword evidence="6 8" id="KW-0472">Membrane</keyword>
<keyword evidence="5 8" id="KW-1133">Transmembrane helix</keyword>
<reference evidence="9 10" key="1">
    <citation type="submission" date="2019-02" db="EMBL/GenBank/DDBJ databases">
        <title>Deep-cultivation of Planctomycetes and their phenomic and genomic characterization uncovers novel biology.</title>
        <authorList>
            <person name="Wiegand S."/>
            <person name="Jogler M."/>
            <person name="Boedeker C."/>
            <person name="Pinto D."/>
            <person name="Vollmers J."/>
            <person name="Rivas-Marin E."/>
            <person name="Kohn T."/>
            <person name="Peeters S.H."/>
            <person name="Heuer A."/>
            <person name="Rast P."/>
            <person name="Oberbeckmann S."/>
            <person name="Bunk B."/>
            <person name="Jeske O."/>
            <person name="Meyerdierks A."/>
            <person name="Storesund J.E."/>
            <person name="Kallscheuer N."/>
            <person name="Luecker S."/>
            <person name="Lage O.M."/>
            <person name="Pohl T."/>
            <person name="Merkel B.J."/>
            <person name="Hornburger P."/>
            <person name="Mueller R.-W."/>
            <person name="Bruemmer F."/>
            <person name="Labrenz M."/>
            <person name="Spormann A.M."/>
            <person name="Op den Camp H."/>
            <person name="Overmann J."/>
            <person name="Amann R."/>
            <person name="Jetten M.S.M."/>
            <person name="Mascher T."/>
            <person name="Medema M.H."/>
            <person name="Devos D.P."/>
            <person name="Kaster A.-K."/>
            <person name="Ovreas L."/>
            <person name="Rohde M."/>
            <person name="Galperin M.Y."/>
            <person name="Jogler C."/>
        </authorList>
    </citation>
    <scope>NUCLEOTIDE SEQUENCE [LARGE SCALE GENOMIC DNA]</scope>
    <source>
        <strain evidence="9 10">FF011L</strain>
    </source>
</reference>
<dbReference type="AlphaFoldDB" id="A0A517MF02"/>
<dbReference type="GO" id="GO:0005886">
    <property type="term" value="C:plasma membrane"/>
    <property type="evidence" value="ECO:0007669"/>
    <property type="project" value="UniProtKB-SubCell"/>
</dbReference>
<evidence type="ECO:0000313" key="10">
    <source>
        <dbReference type="Proteomes" id="UP000320672"/>
    </source>
</evidence>
<proteinExistence type="inferred from homology"/>
<feature type="transmembrane region" description="Helical" evidence="8">
    <location>
        <begin position="322"/>
        <end position="340"/>
    </location>
</feature>
<feature type="transmembrane region" description="Helical" evidence="8">
    <location>
        <begin position="292"/>
        <end position="310"/>
    </location>
</feature>
<feature type="transmembrane region" description="Helical" evidence="8">
    <location>
        <begin position="140"/>
        <end position="164"/>
    </location>
</feature>
<evidence type="ECO:0008006" key="11">
    <source>
        <dbReference type="Google" id="ProtNLM"/>
    </source>
</evidence>
<dbReference type="EMBL" id="CP036262">
    <property type="protein sequence ID" value="QDS93463.1"/>
    <property type="molecule type" value="Genomic_DNA"/>
</dbReference>
<dbReference type="Proteomes" id="UP000320672">
    <property type="component" value="Chromosome"/>
</dbReference>
<dbReference type="RefSeq" id="WP_145355199.1">
    <property type="nucleotide sequence ID" value="NZ_CP036262.1"/>
</dbReference>
<keyword evidence="10" id="KW-1185">Reference proteome</keyword>
<dbReference type="Pfam" id="PF09594">
    <property type="entry name" value="GT87"/>
    <property type="match status" value="1"/>
</dbReference>
<evidence type="ECO:0000256" key="7">
    <source>
        <dbReference type="ARBA" id="ARBA00024033"/>
    </source>
</evidence>
<keyword evidence="2" id="KW-1003">Cell membrane</keyword>
<feature type="transmembrane region" description="Helical" evidence="8">
    <location>
        <begin position="184"/>
        <end position="208"/>
    </location>
</feature>
<feature type="transmembrane region" description="Helical" evidence="8">
    <location>
        <begin position="215"/>
        <end position="236"/>
    </location>
</feature>
<accession>A0A517MF02</accession>
<evidence type="ECO:0000256" key="5">
    <source>
        <dbReference type="ARBA" id="ARBA00022989"/>
    </source>
</evidence>